<dbReference type="KEGG" id="dvm:DvMF_1098"/>
<dbReference type="SUPFAM" id="SSF53756">
    <property type="entry name" value="UDP-Glycosyltransferase/glycogen phosphorylase"/>
    <property type="match status" value="1"/>
</dbReference>
<dbReference type="PANTHER" id="PTHR12526:SF510">
    <property type="entry name" value="D-INOSITOL 3-PHOSPHATE GLYCOSYLTRANSFERASE"/>
    <property type="match status" value="1"/>
</dbReference>
<sequence>MVAPPEVALFIRTYSRYGGVEHFCYRFHEYLRAHGVPVRVLCGEMAPDVPGAKAPALRQHGDGPQTDPDAAPLAVDIRVLGLWRPGRFMKNLGLHRAATRALRELPSTTISVSFGNMAGCHIHRSGGPHRDFMHNSLAAQRSPLRRFTKALSRLLNPNNLLMAVLDRKIYNHPATRRVIAISQNVRAAVARQFPHSPATVVVIPNGVDTRRFNIRRFTDLRGESRRIVGLREQHRAIGFCSSNFELKGLDRLIAALAHLPEEYVLVVAGGRRSRKYADYAKSLGVEKRVVFLGKVAAADMPRFYAGLDVLCHPSFYDTFGNVVAEAQAMGVPTVTTRATGACDLIDDGRTGRVLDQPEPWALANAIFDLRDVKAGTDFGCVEDDEQVFARYLEVIEAVRAELAADTSG</sequence>
<dbReference type="EMBL" id="CP001197">
    <property type="protein sequence ID" value="ACL08052.1"/>
    <property type="molecule type" value="Genomic_DNA"/>
</dbReference>
<dbReference type="Gene3D" id="3.40.50.2000">
    <property type="entry name" value="Glycogen Phosphorylase B"/>
    <property type="match status" value="2"/>
</dbReference>
<dbReference type="AlphaFoldDB" id="B8DK90"/>
<feature type="domain" description="Glycosyl transferase family 1" evidence="3">
    <location>
        <begin position="223"/>
        <end position="366"/>
    </location>
</feature>
<dbReference type="InterPro" id="IPR001296">
    <property type="entry name" value="Glyco_trans_1"/>
</dbReference>
<keyword evidence="2 5" id="KW-0808">Transferase</keyword>
<evidence type="ECO:0000259" key="4">
    <source>
        <dbReference type="Pfam" id="PF13439"/>
    </source>
</evidence>
<dbReference type="HOGENOM" id="CLU_009583_44_1_7"/>
<proteinExistence type="predicted"/>
<gene>
    <name evidence="5" type="ordered locus">DvMF_1098</name>
</gene>
<dbReference type="PANTHER" id="PTHR12526">
    <property type="entry name" value="GLYCOSYLTRANSFERASE"/>
    <property type="match status" value="1"/>
</dbReference>
<evidence type="ECO:0000313" key="5">
    <source>
        <dbReference type="EMBL" id="ACL08052.1"/>
    </source>
</evidence>
<accession>B8DK90</accession>
<evidence type="ECO:0000259" key="3">
    <source>
        <dbReference type="Pfam" id="PF00534"/>
    </source>
</evidence>
<keyword evidence="1" id="KW-0328">Glycosyltransferase</keyword>
<evidence type="ECO:0000256" key="2">
    <source>
        <dbReference type="ARBA" id="ARBA00022679"/>
    </source>
</evidence>
<dbReference type="Pfam" id="PF13439">
    <property type="entry name" value="Glyco_transf_4"/>
    <property type="match status" value="1"/>
</dbReference>
<dbReference type="STRING" id="883.DvMF_1098"/>
<dbReference type="Pfam" id="PF00534">
    <property type="entry name" value="Glycos_transf_1"/>
    <property type="match status" value="1"/>
</dbReference>
<reference evidence="5" key="1">
    <citation type="submission" date="2008-10" db="EMBL/GenBank/DDBJ databases">
        <title>Complete sequence of Desulfovibrio vulgaris str. 'Miyazaki F'.</title>
        <authorList>
            <person name="Lucas S."/>
            <person name="Copeland A."/>
            <person name="Lapidus A."/>
            <person name="Glavina del Rio T."/>
            <person name="Dalin E."/>
            <person name="Tice H."/>
            <person name="Bruce D."/>
            <person name="Goodwin L."/>
            <person name="Pitluck S."/>
            <person name="Sims D."/>
            <person name="Brettin T."/>
            <person name="Detter J.C."/>
            <person name="Han C."/>
            <person name="Larimer F."/>
            <person name="Land M."/>
            <person name="Hauser L."/>
            <person name="Kyrpides N."/>
            <person name="Mikhailova N."/>
            <person name="Hazen T.C."/>
            <person name="Richardson P."/>
        </authorList>
    </citation>
    <scope>NUCLEOTIDE SEQUENCE</scope>
    <source>
        <strain evidence="5">Miyazaki F</strain>
    </source>
</reference>
<protein>
    <submittedName>
        <fullName evidence="5">Glycosyl transferase group 1</fullName>
    </submittedName>
</protein>
<dbReference type="CDD" id="cd03801">
    <property type="entry name" value="GT4_PimA-like"/>
    <property type="match status" value="1"/>
</dbReference>
<dbReference type="InterPro" id="IPR028098">
    <property type="entry name" value="Glyco_trans_4-like_N"/>
</dbReference>
<dbReference type="GO" id="GO:0016757">
    <property type="term" value="F:glycosyltransferase activity"/>
    <property type="evidence" value="ECO:0007669"/>
    <property type="project" value="UniProtKB-KW"/>
</dbReference>
<name>B8DK90_NITV9</name>
<dbReference type="eggNOG" id="COG0438">
    <property type="taxonomic scope" value="Bacteria"/>
</dbReference>
<organism evidence="5">
    <name type="scientific">Nitratidesulfovibrio vulgaris (strain DSM 19637 / Miyazaki F)</name>
    <name type="common">Desulfovibrio vulgaris</name>
    <dbReference type="NCBI Taxonomy" id="883"/>
    <lineage>
        <taxon>Bacteria</taxon>
        <taxon>Pseudomonadati</taxon>
        <taxon>Thermodesulfobacteriota</taxon>
        <taxon>Desulfovibrionia</taxon>
        <taxon>Desulfovibrionales</taxon>
        <taxon>Desulfovibrionaceae</taxon>
        <taxon>Nitratidesulfovibrio</taxon>
    </lineage>
</organism>
<evidence type="ECO:0000256" key="1">
    <source>
        <dbReference type="ARBA" id="ARBA00022676"/>
    </source>
</evidence>
<dbReference type="CAZy" id="GT4">
    <property type="family name" value="Glycosyltransferase Family 4"/>
</dbReference>
<feature type="domain" description="Glycosyltransferase subfamily 4-like N-terminal" evidence="4">
    <location>
        <begin position="17"/>
        <end position="211"/>
    </location>
</feature>